<dbReference type="EMBL" id="MGGI01000023">
    <property type="protein sequence ID" value="OGM25075.1"/>
    <property type="molecule type" value="Genomic_DNA"/>
</dbReference>
<dbReference type="GO" id="GO:0008757">
    <property type="term" value="F:S-adenosylmethionine-dependent methyltransferase activity"/>
    <property type="evidence" value="ECO:0007669"/>
    <property type="project" value="InterPro"/>
</dbReference>
<gene>
    <name evidence="4" type="ORF">A2627_00305</name>
</gene>
<dbReference type="SUPFAM" id="SSF53335">
    <property type="entry name" value="S-adenosyl-L-methionine-dependent methyltransferases"/>
    <property type="match status" value="2"/>
</dbReference>
<evidence type="ECO:0000313" key="4">
    <source>
        <dbReference type="EMBL" id="OGM25075.1"/>
    </source>
</evidence>
<evidence type="ECO:0000256" key="1">
    <source>
        <dbReference type="ARBA" id="ARBA00022603"/>
    </source>
</evidence>
<dbReference type="PANTHER" id="PTHR47816:SF4">
    <property type="entry name" value="RIBOSOMAL RNA SMALL SUBUNIT METHYLTRANSFERASE C"/>
    <property type="match status" value="1"/>
</dbReference>
<dbReference type="InterPro" id="IPR007848">
    <property type="entry name" value="Small_mtfrase_dom"/>
</dbReference>
<evidence type="ECO:0000259" key="3">
    <source>
        <dbReference type="Pfam" id="PF05175"/>
    </source>
</evidence>
<name>A0A1F7YEY9_9BACT</name>
<dbReference type="InterPro" id="IPR029063">
    <property type="entry name" value="SAM-dependent_MTases_sf"/>
</dbReference>
<dbReference type="Gene3D" id="3.40.50.150">
    <property type="entry name" value="Vaccinia Virus protein VP39"/>
    <property type="match status" value="2"/>
</dbReference>
<accession>A0A1F7YEY9</accession>
<protein>
    <recommendedName>
        <fullName evidence="3">Methyltransferase small domain-containing protein</fullName>
    </recommendedName>
</protein>
<dbReference type="Pfam" id="PF05175">
    <property type="entry name" value="MTS"/>
    <property type="match status" value="2"/>
</dbReference>
<evidence type="ECO:0000256" key="2">
    <source>
        <dbReference type="ARBA" id="ARBA00022679"/>
    </source>
</evidence>
<feature type="domain" description="Methyltransferase small" evidence="3">
    <location>
        <begin position="244"/>
        <end position="368"/>
    </location>
</feature>
<dbReference type="AlphaFoldDB" id="A0A1F7YEY9"/>
<evidence type="ECO:0000313" key="5">
    <source>
        <dbReference type="Proteomes" id="UP000178851"/>
    </source>
</evidence>
<dbReference type="CDD" id="cd02440">
    <property type="entry name" value="AdoMet_MTases"/>
    <property type="match status" value="1"/>
</dbReference>
<feature type="domain" description="Methyltransferase small" evidence="3">
    <location>
        <begin position="21"/>
        <end position="161"/>
    </location>
</feature>
<comment type="caution">
    <text evidence="4">The sequence shown here is derived from an EMBL/GenBank/DDBJ whole genome shotgun (WGS) entry which is preliminary data.</text>
</comment>
<dbReference type="InterPro" id="IPR046977">
    <property type="entry name" value="RsmC/RlmG"/>
</dbReference>
<sequence length="403" mass="45454">MRDTDVYFKKTVQYEYRGFNLQFRTSQDLFSSYGIDIGTQRLLRTLTSERINVFSKVLDFGCGYGPIGIALKTVCRSSVVHMVDKDALAISYSRQNAELNNVNDIKIYPSLGFDDIKETDFDLIVSNIPAKVGESVLSHILKDAQFHLSPHGKVAIVVIDTISTYVAGVLKDLNIKILFSKKWPGHVVYHYEFTSNIQTATQPIQSAFDRGIYDRGEKAISTKSGRLSLKTAYGLAEFDTLSYETEMIINKLSALIGHKIDKAIVFNPGQGYLPVTLSKYIKVGKIFLIDRNLLALRNSRRNLILNKYPSNKISFLHQVGVSTNESNSTDCIIGILDDKDSPDIHKMLLEESTNDLSKEGLIMLVSSSTPITRLESFIRSEKLLKVIDRERYKGKSLIIFKRK</sequence>
<keyword evidence="2" id="KW-0808">Transferase</keyword>
<dbReference type="Proteomes" id="UP000178851">
    <property type="component" value="Unassembled WGS sequence"/>
</dbReference>
<proteinExistence type="predicted"/>
<keyword evidence="1" id="KW-0489">Methyltransferase</keyword>
<dbReference type="PANTHER" id="PTHR47816">
    <property type="entry name" value="RIBOSOMAL RNA SMALL SUBUNIT METHYLTRANSFERASE C"/>
    <property type="match status" value="1"/>
</dbReference>
<reference evidence="4 5" key="1">
    <citation type="journal article" date="2016" name="Nat. Commun.">
        <title>Thousands of microbial genomes shed light on interconnected biogeochemical processes in an aquifer system.</title>
        <authorList>
            <person name="Anantharaman K."/>
            <person name="Brown C.T."/>
            <person name="Hug L.A."/>
            <person name="Sharon I."/>
            <person name="Castelle C.J."/>
            <person name="Probst A.J."/>
            <person name="Thomas B.C."/>
            <person name="Singh A."/>
            <person name="Wilkins M.J."/>
            <person name="Karaoz U."/>
            <person name="Brodie E.L."/>
            <person name="Williams K.H."/>
            <person name="Hubbard S.S."/>
            <person name="Banfield J.F."/>
        </authorList>
    </citation>
    <scope>NUCLEOTIDE SEQUENCE [LARGE SCALE GENOMIC DNA]</scope>
</reference>
<dbReference type="GO" id="GO:0032259">
    <property type="term" value="P:methylation"/>
    <property type="evidence" value="ECO:0007669"/>
    <property type="project" value="UniProtKB-KW"/>
</dbReference>
<organism evidence="4 5">
    <name type="scientific">Candidatus Woesebacteria bacterium RIFCSPHIGHO2_01_FULL_39_28</name>
    <dbReference type="NCBI Taxonomy" id="1802496"/>
    <lineage>
        <taxon>Bacteria</taxon>
        <taxon>Candidatus Woeseibacteriota</taxon>
    </lineage>
</organism>